<reference evidence="1 2" key="1">
    <citation type="journal article" date="2010" name="Stand. Genomic Sci.">
        <title>Complete genome sequence of Ignisphaera aggregans type strain (AQ1.S1).</title>
        <authorList>
            <person name="Goker M."/>
            <person name="Held B."/>
            <person name="Lapidus A."/>
            <person name="Nolan M."/>
            <person name="Spring S."/>
            <person name="Yasawong M."/>
            <person name="Lucas S."/>
            <person name="Glavina Del Rio T."/>
            <person name="Tice H."/>
            <person name="Cheng J.F."/>
            <person name="Goodwin L."/>
            <person name="Tapia R."/>
            <person name="Pitluck S."/>
            <person name="Liolios K."/>
            <person name="Ivanova N."/>
            <person name="Mavromatis K."/>
            <person name="Mikhailova N."/>
            <person name="Pati A."/>
            <person name="Chen A."/>
            <person name="Palaniappan K."/>
            <person name="Brambilla E."/>
            <person name="Land M."/>
            <person name="Hauser L."/>
            <person name="Chang Y.J."/>
            <person name="Jeffries C.D."/>
            <person name="Brettin T."/>
            <person name="Detter J.C."/>
            <person name="Han C."/>
            <person name="Rohde M."/>
            <person name="Sikorski J."/>
            <person name="Woyke T."/>
            <person name="Bristow J."/>
            <person name="Eisen J.A."/>
            <person name="Markowitz V."/>
            <person name="Hugenholtz P."/>
            <person name="Kyrpides N.C."/>
            <person name="Klenk H.P."/>
        </authorList>
    </citation>
    <scope>NUCLEOTIDE SEQUENCE [LARGE SCALE GENOMIC DNA]</scope>
    <source>
        <strain evidence="2">DSM 17230 / JCM 13409 / AQ1.S1</strain>
    </source>
</reference>
<dbReference type="HOGENOM" id="CLU_3163076_0_0_2"/>
<organism evidence="1 2">
    <name type="scientific">Ignisphaera aggregans (strain DSM 17230 / JCM 13409 / AQ1.S1)</name>
    <dbReference type="NCBI Taxonomy" id="583356"/>
    <lineage>
        <taxon>Archaea</taxon>
        <taxon>Thermoproteota</taxon>
        <taxon>Thermoprotei</taxon>
        <taxon>Desulfurococcales</taxon>
        <taxon>Desulfurococcaceae</taxon>
        <taxon>Ignisphaera</taxon>
    </lineage>
</organism>
<dbReference type="EMBL" id="CP002098">
    <property type="protein sequence ID" value="ADM27579.1"/>
    <property type="molecule type" value="Genomic_DNA"/>
</dbReference>
<dbReference type="Proteomes" id="UP000001304">
    <property type="component" value="Chromosome"/>
</dbReference>
<accession>E0STA2</accession>
<protein>
    <submittedName>
        <fullName evidence="1">Uncharacterized protein</fullName>
    </submittedName>
</protein>
<dbReference type="KEGG" id="iag:Igag_0750"/>
<proteinExistence type="predicted"/>
<dbReference type="AlphaFoldDB" id="E0STA2"/>
<gene>
    <name evidence="1" type="ordered locus">Igag_0750</name>
</gene>
<sequence length="47" mass="5221">MKVAGISYFNAEGGGIWIIIDPPMSYGGREPWYIGHRPYGLVKVVKP</sequence>
<dbReference type="STRING" id="583356.Igag_0750"/>
<evidence type="ECO:0000313" key="1">
    <source>
        <dbReference type="EMBL" id="ADM27579.1"/>
    </source>
</evidence>
<name>E0STA2_IGNAA</name>
<evidence type="ECO:0000313" key="2">
    <source>
        <dbReference type="Proteomes" id="UP000001304"/>
    </source>
</evidence>
<dbReference type="BioCyc" id="IAGG583356:GHAH-745-MONOMER"/>
<keyword evidence="2" id="KW-1185">Reference proteome</keyword>